<evidence type="ECO:0000313" key="3">
    <source>
        <dbReference type="Proteomes" id="UP000292702"/>
    </source>
</evidence>
<gene>
    <name evidence="2" type="ORF">EIP91_002248</name>
</gene>
<organism evidence="2 3">
    <name type="scientific">Steccherinum ochraceum</name>
    <dbReference type="NCBI Taxonomy" id="92696"/>
    <lineage>
        <taxon>Eukaryota</taxon>
        <taxon>Fungi</taxon>
        <taxon>Dikarya</taxon>
        <taxon>Basidiomycota</taxon>
        <taxon>Agaricomycotina</taxon>
        <taxon>Agaricomycetes</taxon>
        <taxon>Polyporales</taxon>
        <taxon>Steccherinaceae</taxon>
        <taxon>Steccherinum</taxon>
    </lineage>
</organism>
<evidence type="ECO:0000313" key="2">
    <source>
        <dbReference type="EMBL" id="TCD65763.1"/>
    </source>
</evidence>
<keyword evidence="3" id="KW-1185">Reference proteome</keyword>
<dbReference type="Proteomes" id="UP000292702">
    <property type="component" value="Unassembled WGS sequence"/>
</dbReference>
<dbReference type="PANTHER" id="PTHR34598:SF3">
    <property type="entry name" value="OXIDOREDUCTASE AN1597"/>
    <property type="match status" value="1"/>
</dbReference>
<comment type="caution">
    <text evidence="2">The sequence shown here is derived from an EMBL/GenBank/DDBJ whole genome shotgun (WGS) entry which is preliminary data.</text>
</comment>
<sequence length="284" mass="32838">MATAAVLPPRDVPTTMNYYAQGENKEAPYQYVSDPPAGKPKTNVDKDTRSVVVHDARGREADFNLDQNGFQYVKHVSQEKEFRDDERIKEVYYKEVEELLKKEVGAKRVFIFDHTVRRKNPGDVPSDDPFKAPIRGPVHYVHIDQTYQASINRVHHHLKDEADRLLKGRVRIINVWRPIGNPAYHKPLAVSDWRKLDTNKDLVSVRLIYPDREGSTFSVKYNPQHEWWYLGGQTPEEVTLIKCFDSEEDKARLTPHSAFLDEGSPKEAPERESIEIRALVFDSE</sequence>
<protein>
    <recommendedName>
        <fullName evidence="4">Methyltransferase</fullName>
    </recommendedName>
</protein>
<evidence type="ECO:0000256" key="1">
    <source>
        <dbReference type="ARBA" id="ARBA00023604"/>
    </source>
</evidence>
<dbReference type="PANTHER" id="PTHR34598">
    <property type="entry name" value="BLL6449 PROTEIN"/>
    <property type="match status" value="1"/>
</dbReference>
<dbReference type="NCBIfam" id="NF041278">
    <property type="entry name" value="CmcJ_NvfI_EfuI"/>
    <property type="match status" value="1"/>
</dbReference>
<dbReference type="OrthoDB" id="412788at2759"/>
<evidence type="ECO:0008006" key="4">
    <source>
        <dbReference type="Google" id="ProtNLM"/>
    </source>
</evidence>
<dbReference type="STRING" id="92696.A0A4R0RGA2"/>
<accession>A0A4R0RGA2</accession>
<proteinExistence type="inferred from homology"/>
<comment type="similarity">
    <text evidence="1">Belongs to the asaB hydroxylase/desaturase family.</text>
</comment>
<dbReference type="EMBL" id="RWJN01000165">
    <property type="protein sequence ID" value="TCD65763.1"/>
    <property type="molecule type" value="Genomic_DNA"/>
</dbReference>
<reference evidence="2 3" key="1">
    <citation type="submission" date="2018-11" db="EMBL/GenBank/DDBJ databases">
        <title>Genome assembly of Steccherinum ochraceum LE-BIN_3174, the white-rot fungus of the Steccherinaceae family (The Residual Polyporoid clade, Polyporales, Basidiomycota).</title>
        <authorList>
            <person name="Fedorova T.V."/>
            <person name="Glazunova O.A."/>
            <person name="Landesman E.O."/>
            <person name="Moiseenko K.V."/>
            <person name="Psurtseva N.V."/>
            <person name="Savinova O.S."/>
            <person name="Shakhova N.V."/>
            <person name="Tyazhelova T.V."/>
            <person name="Vasina D.V."/>
        </authorList>
    </citation>
    <scope>NUCLEOTIDE SEQUENCE [LARGE SCALE GENOMIC DNA]</scope>
    <source>
        <strain evidence="2 3">LE-BIN_3174</strain>
    </source>
</reference>
<dbReference type="AlphaFoldDB" id="A0A4R0RGA2"/>
<dbReference type="GO" id="GO:0016491">
    <property type="term" value="F:oxidoreductase activity"/>
    <property type="evidence" value="ECO:0007669"/>
    <property type="project" value="InterPro"/>
</dbReference>
<name>A0A4R0RGA2_9APHY</name>
<dbReference type="InterPro" id="IPR044053">
    <property type="entry name" value="AsaB-like"/>
</dbReference>